<dbReference type="PANTHER" id="PTHR43821:SF1">
    <property type="entry name" value="NAD(P)H NITROREDUCTASE YDJA-RELATED"/>
    <property type="match status" value="1"/>
</dbReference>
<dbReference type="Pfam" id="PF00881">
    <property type="entry name" value="Nitroreductase"/>
    <property type="match status" value="1"/>
</dbReference>
<dbReference type="InterPro" id="IPR052530">
    <property type="entry name" value="NAD(P)H_nitroreductase"/>
</dbReference>
<feature type="domain" description="Nitroreductase" evidence="9">
    <location>
        <begin position="11"/>
        <end position="163"/>
    </location>
</feature>
<keyword evidence="5 8" id="KW-0521">NADP</keyword>
<evidence type="ECO:0000256" key="6">
    <source>
        <dbReference type="ARBA" id="ARBA00023002"/>
    </source>
</evidence>
<keyword evidence="7 8" id="KW-0520">NAD</keyword>
<reference evidence="10 11" key="1">
    <citation type="journal article" date="2019" name="Int. J. Syst. Evol. Microbiol.">
        <title>The Global Catalogue of Microorganisms (GCM) 10K type strain sequencing project: providing services to taxonomists for standard genome sequencing and annotation.</title>
        <authorList>
            <consortium name="The Broad Institute Genomics Platform"/>
            <consortium name="The Broad Institute Genome Sequencing Center for Infectious Disease"/>
            <person name="Wu L."/>
            <person name="Ma J."/>
        </authorList>
    </citation>
    <scope>NUCLEOTIDE SEQUENCE [LARGE SCALE GENOMIC DNA]</scope>
    <source>
        <strain evidence="10 11">JCM 13584</strain>
    </source>
</reference>
<dbReference type="Gene3D" id="3.40.109.10">
    <property type="entry name" value="NADH Oxidase"/>
    <property type="match status" value="1"/>
</dbReference>
<evidence type="ECO:0000256" key="8">
    <source>
        <dbReference type="PIRNR" id="PIRNR000232"/>
    </source>
</evidence>
<evidence type="ECO:0000256" key="5">
    <source>
        <dbReference type="ARBA" id="ARBA00022857"/>
    </source>
</evidence>
<dbReference type="CDD" id="cd02135">
    <property type="entry name" value="YdjA-like"/>
    <property type="match status" value="1"/>
</dbReference>
<dbReference type="EC" id="1.-.-.-" evidence="8"/>
<evidence type="ECO:0000259" key="9">
    <source>
        <dbReference type="Pfam" id="PF00881"/>
    </source>
</evidence>
<dbReference type="InterPro" id="IPR026021">
    <property type="entry name" value="YdjA-like"/>
</dbReference>
<dbReference type="EMBL" id="BAAAMK010000002">
    <property type="protein sequence ID" value="GAA1946768.1"/>
    <property type="molecule type" value="Genomic_DNA"/>
</dbReference>
<dbReference type="PIRSF" id="PIRSF000232">
    <property type="entry name" value="YdjA"/>
    <property type="match status" value="1"/>
</dbReference>
<dbReference type="InterPro" id="IPR000415">
    <property type="entry name" value="Nitroreductase-like"/>
</dbReference>
<name>A0ABN2QAQ4_9MICO</name>
<dbReference type="SUPFAM" id="SSF55469">
    <property type="entry name" value="FMN-dependent nitroreductase-like"/>
    <property type="match status" value="1"/>
</dbReference>
<proteinExistence type="inferred from homology"/>
<evidence type="ECO:0000256" key="1">
    <source>
        <dbReference type="ARBA" id="ARBA00001917"/>
    </source>
</evidence>
<accession>A0ABN2QAQ4</accession>
<dbReference type="InterPro" id="IPR029479">
    <property type="entry name" value="Nitroreductase"/>
</dbReference>
<evidence type="ECO:0000313" key="10">
    <source>
        <dbReference type="EMBL" id="GAA1946768.1"/>
    </source>
</evidence>
<evidence type="ECO:0000256" key="2">
    <source>
        <dbReference type="ARBA" id="ARBA00007118"/>
    </source>
</evidence>
<evidence type="ECO:0000256" key="4">
    <source>
        <dbReference type="ARBA" id="ARBA00022643"/>
    </source>
</evidence>
<evidence type="ECO:0000256" key="3">
    <source>
        <dbReference type="ARBA" id="ARBA00022630"/>
    </source>
</evidence>
<sequence>MRPALEAALVRRSVSKVTDAAPDEAELLELLGAAGRVADHASLHPWRVIALRGAARERLGSALAEASGLEASDPRGAAKLASKPLRAPLLIAVVAVRTPDSAKVPEWEQDATAAGVAHLLSLLLDEAGWGVIWRTGPHTRHPAVSAAHGLAPHEALLGWLYVGGKPERWRAERRKPVDAAARLTTLG</sequence>
<keyword evidence="4 8" id="KW-0288">FMN</keyword>
<evidence type="ECO:0000313" key="11">
    <source>
        <dbReference type="Proteomes" id="UP001499954"/>
    </source>
</evidence>
<keyword evidence="11" id="KW-1185">Reference proteome</keyword>
<gene>
    <name evidence="10" type="ORF">GCM10009717_11290</name>
</gene>
<comment type="caution">
    <text evidence="10">The sequence shown here is derived from an EMBL/GenBank/DDBJ whole genome shotgun (WGS) entry which is preliminary data.</text>
</comment>
<evidence type="ECO:0000256" key="7">
    <source>
        <dbReference type="ARBA" id="ARBA00023027"/>
    </source>
</evidence>
<dbReference type="RefSeq" id="WP_157413495.1">
    <property type="nucleotide sequence ID" value="NZ_BAAAMK010000002.1"/>
</dbReference>
<protein>
    <recommendedName>
        <fullName evidence="8">Putative NAD(P)H nitroreductase</fullName>
        <ecNumber evidence="8">1.-.-.-</ecNumber>
    </recommendedName>
</protein>
<dbReference type="Proteomes" id="UP001499954">
    <property type="component" value="Unassembled WGS sequence"/>
</dbReference>
<organism evidence="10 11">
    <name type="scientific">Agromyces allii</name>
    <dbReference type="NCBI Taxonomy" id="393607"/>
    <lineage>
        <taxon>Bacteria</taxon>
        <taxon>Bacillati</taxon>
        <taxon>Actinomycetota</taxon>
        <taxon>Actinomycetes</taxon>
        <taxon>Micrococcales</taxon>
        <taxon>Microbacteriaceae</taxon>
        <taxon>Agromyces</taxon>
    </lineage>
</organism>
<keyword evidence="6 8" id="KW-0560">Oxidoreductase</keyword>
<comment type="similarity">
    <text evidence="2 8">Belongs to the nitroreductase family.</text>
</comment>
<dbReference type="PANTHER" id="PTHR43821">
    <property type="entry name" value="NAD(P)H NITROREDUCTASE YDJA-RELATED"/>
    <property type="match status" value="1"/>
</dbReference>
<comment type="cofactor">
    <cofactor evidence="1 8">
        <name>FMN</name>
        <dbReference type="ChEBI" id="CHEBI:58210"/>
    </cofactor>
</comment>
<keyword evidence="3 8" id="KW-0285">Flavoprotein</keyword>